<keyword evidence="3" id="KW-1185">Reference proteome</keyword>
<gene>
    <name evidence="2" type="ORF">EJ04DRAFT_194895</name>
</gene>
<proteinExistence type="predicted"/>
<dbReference type="Proteomes" id="UP000799444">
    <property type="component" value="Unassembled WGS sequence"/>
</dbReference>
<name>A0A9P4V4L4_9PLEO</name>
<evidence type="ECO:0000313" key="3">
    <source>
        <dbReference type="Proteomes" id="UP000799444"/>
    </source>
</evidence>
<dbReference type="AlphaFoldDB" id="A0A9P4V4L4"/>
<reference evidence="2" key="1">
    <citation type="journal article" date="2020" name="Stud. Mycol.">
        <title>101 Dothideomycetes genomes: a test case for predicting lifestyles and emergence of pathogens.</title>
        <authorList>
            <person name="Haridas S."/>
            <person name="Albert R."/>
            <person name="Binder M."/>
            <person name="Bloem J."/>
            <person name="Labutti K."/>
            <person name="Salamov A."/>
            <person name="Andreopoulos B."/>
            <person name="Baker S."/>
            <person name="Barry K."/>
            <person name="Bills G."/>
            <person name="Bluhm B."/>
            <person name="Cannon C."/>
            <person name="Castanera R."/>
            <person name="Culley D."/>
            <person name="Daum C."/>
            <person name="Ezra D."/>
            <person name="Gonzalez J."/>
            <person name="Henrissat B."/>
            <person name="Kuo A."/>
            <person name="Liang C."/>
            <person name="Lipzen A."/>
            <person name="Lutzoni F."/>
            <person name="Magnuson J."/>
            <person name="Mondo S."/>
            <person name="Nolan M."/>
            <person name="Ohm R."/>
            <person name="Pangilinan J."/>
            <person name="Park H.-J."/>
            <person name="Ramirez L."/>
            <person name="Alfaro M."/>
            <person name="Sun H."/>
            <person name="Tritt A."/>
            <person name="Yoshinaga Y."/>
            <person name="Zwiers L.-H."/>
            <person name="Turgeon B."/>
            <person name="Goodwin S."/>
            <person name="Spatafora J."/>
            <person name="Crous P."/>
            <person name="Grigoriev I."/>
        </authorList>
    </citation>
    <scope>NUCLEOTIDE SEQUENCE</scope>
    <source>
        <strain evidence="2">CBS 125425</strain>
    </source>
</reference>
<dbReference type="EMBL" id="ML996135">
    <property type="protein sequence ID" value="KAF2735465.1"/>
    <property type="molecule type" value="Genomic_DNA"/>
</dbReference>
<evidence type="ECO:0000313" key="2">
    <source>
        <dbReference type="EMBL" id="KAF2735465.1"/>
    </source>
</evidence>
<dbReference type="OrthoDB" id="3942885at2759"/>
<feature type="compositionally biased region" description="Basic and acidic residues" evidence="1">
    <location>
        <begin position="129"/>
        <end position="143"/>
    </location>
</feature>
<feature type="region of interest" description="Disordered" evidence="1">
    <location>
        <begin position="31"/>
        <end position="143"/>
    </location>
</feature>
<feature type="compositionally biased region" description="Polar residues" evidence="1">
    <location>
        <begin position="65"/>
        <end position="94"/>
    </location>
</feature>
<comment type="caution">
    <text evidence="2">The sequence shown here is derived from an EMBL/GenBank/DDBJ whole genome shotgun (WGS) entry which is preliminary data.</text>
</comment>
<organism evidence="2 3">
    <name type="scientific">Polyplosphaeria fusca</name>
    <dbReference type="NCBI Taxonomy" id="682080"/>
    <lineage>
        <taxon>Eukaryota</taxon>
        <taxon>Fungi</taxon>
        <taxon>Dikarya</taxon>
        <taxon>Ascomycota</taxon>
        <taxon>Pezizomycotina</taxon>
        <taxon>Dothideomycetes</taxon>
        <taxon>Pleosporomycetidae</taxon>
        <taxon>Pleosporales</taxon>
        <taxon>Tetraplosphaeriaceae</taxon>
        <taxon>Polyplosphaeria</taxon>
    </lineage>
</organism>
<feature type="compositionally biased region" description="Polar residues" evidence="1">
    <location>
        <begin position="48"/>
        <end position="57"/>
    </location>
</feature>
<evidence type="ECO:0000256" key="1">
    <source>
        <dbReference type="SAM" id="MobiDB-lite"/>
    </source>
</evidence>
<protein>
    <submittedName>
        <fullName evidence="2">Uncharacterized protein</fullName>
    </submittedName>
</protein>
<accession>A0A9P4V4L4</accession>
<sequence length="195" mass="22205">MELQEQDIDKSALQKHHGLIKEWLETVILPIDEEDEENEEEKKKDTTPGEQPSQAQKASEKEQYSDQITTFASTSRASKGTTTTATNRQRSSPKIENVMLVRRQKNATENAPTTPIEPAADDDVTLNDIPRRSSAETHRSQKDEWINEEISDTKQYAVTMICKILRSKYPTSSGTAPYRLPLIRAFHHVDLIRRG</sequence>